<evidence type="ECO:0000256" key="1">
    <source>
        <dbReference type="SAM" id="MobiDB-lite"/>
    </source>
</evidence>
<keyword evidence="3" id="KW-1185">Reference proteome</keyword>
<organism evidence="2 3">
    <name type="scientific">Galerina marginata (strain CBS 339.88)</name>
    <dbReference type="NCBI Taxonomy" id="685588"/>
    <lineage>
        <taxon>Eukaryota</taxon>
        <taxon>Fungi</taxon>
        <taxon>Dikarya</taxon>
        <taxon>Basidiomycota</taxon>
        <taxon>Agaricomycotina</taxon>
        <taxon>Agaricomycetes</taxon>
        <taxon>Agaricomycetidae</taxon>
        <taxon>Agaricales</taxon>
        <taxon>Agaricineae</taxon>
        <taxon>Strophariaceae</taxon>
        <taxon>Galerina</taxon>
    </lineage>
</organism>
<feature type="compositionally biased region" description="Low complexity" evidence="1">
    <location>
        <begin position="132"/>
        <end position="144"/>
    </location>
</feature>
<proteinExistence type="predicted"/>
<evidence type="ECO:0000313" key="3">
    <source>
        <dbReference type="Proteomes" id="UP000027222"/>
    </source>
</evidence>
<name>A0A067T9Q0_GALM3</name>
<feature type="region of interest" description="Disordered" evidence="1">
    <location>
        <begin position="125"/>
        <end position="172"/>
    </location>
</feature>
<sequence>MPGRVSVDPDNARAPVIARLVSLKLRSHAQSTNSRREIFLDNHHHRLLPCHFYLRRCSVDVLCYDLTQTDPRSLSAPCLVEVCEPALDVFGYDAGYNVKGLVGRHGWVWPKFPSPLRLPAHVHAGITNGPRSRPSLSSESFSSSNTRACCHSVGSTPAPKLSNSPPARSSTA</sequence>
<protein>
    <submittedName>
        <fullName evidence="2">Uncharacterized protein</fullName>
    </submittedName>
</protein>
<dbReference type="HOGENOM" id="CLU_1555380_0_0_1"/>
<dbReference type="AlphaFoldDB" id="A0A067T9Q0"/>
<reference evidence="3" key="1">
    <citation type="journal article" date="2014" name="Proc. Natl. Acad. Sci. U.S.A.">
        <title>Extensive sampling of basidiomycete genomes demonstrates inadequacy of the white-rot/brown-rot paradigm for wood decay fungi.</title>
        <authorList>
            <person name="Riley R."/>
            <person name="Salamov A.A."/>
            <person name="Brown D.W."/>
            <person name="Nagy L.G."/>
            <person name="Floudas D."/>
            <person name="Held B.W."/>
            <person name="Levasseur A."/>
            <person name="Lombard V."/>
            <person name="Morin E."/>
            <person name="Otillar R."/>
            <person name="Lindquist E.A."/>
            <person name="Sun H."/>
            <person name="LaButti K.M."/>
            <person name="Schmutz J."/>
            <person name="Jabbour D."/>
            <person name="Luo H."/>
            <person name="Baker S.E."/>
            <person name="Pisabarro A.G."/>
            <person name="Walton J.D."/>
            <person name="Blanchette R.A."/>
            <person name="Henrissat B."/>
            <person name="Martin F."/>
            <person name="Cullen D."/>
            <person name="Hibbett D.S."/>
            <person name="Grigoriev I.V."/>
        </authorList>
    </citation>
    <scope>NUCLEOTIDE SEQUENCE [LARGE SCALE GENOMIC DNA]</scope>
    <source>
        <strain evidence="3">CBS 339.88</strain>
    </source>
</reference>
<accession>A0A067T9Q0</accession>
<dbReference type="Proteomes" id="UP000027222">
    <property type="component" value="Unassembled WGS sequence"/>
</dbReference>
<gene>
    <name evidence="2" type="ORF">GALMADRAFT_136976</name>
</gene>
<dbReference type="EMBL" id="KL142373">
    <property type="protein sequence ID" value="KDR79077.1"/>
    <property type="molecule type" value="Genomic_DNA"/>
</dbReference>
<evidence type="ECO:0000313" key="2">
    <source>
        <dbReference type="EMBL" id="KDR79077.1"/>
    </source>
</evidence>
<feature type="compositionally biased region" description="Polar residues" evidence="1">
    <location>
        <begin position="161"/>
        <end position="172"/>
    </location>
</feature>